<keyword evidence="2" id="KW-0472">Membrane</keyword>
<dbReference type="EMBL" id="CP069483">
    <property type="protein sequence ID" value="QRO79820.1"/>
    <property type="molecule type" value="Genomic_DNA"/>
</dbReference>
<evidence type="ECO:0000256" key="1">
    <source>
        <dbReference type="SAM" id="Coils"/>
    </source>
</evidence>
<dbReference type="AlphaFoldDB" id="A0A892IG58"/>
<dbReference type="RefSeq" id="WP_035974307.1">
    <property type="nucleotide sequence ID" value="NZ_CABVPR010000031.1"/>
</dbReference>
<evidence type="ECO:0000313" key="3">
    <source>
        <dbReference type="EMBL" id="QRO79820.1"/>
    </source>
</evidence>
<proteinExistence type="predicted"/>
<dbReference type="GeneID" id="93129721"/>
<evidence type="ECO:0000313" key="4">
    <source>
        <dbReference type="Proteomes" id="UP000625568"/>
    </source>
</evidence>
<keyword evidence="2" id="KW-1133">Transmembrane helix</keyword>
<name>A0A892IG58_9BURK</name>
<feature type="coiled-coil region" evidence="1">
    <location>
        <begin position="36"/>
        <end position="94"/>
    </location>
</feature>
<keyword evidence="2" id="KW-0812">Transmembrane</keyword>
<organism evidence="3 4">
    <name type="scientific">Burkholderia dolosa</name>
    <dbReference type="NCBI Taxonomy" id="152500"/>
    <lineage>
        <taxon>Bacteria</taxon>
        <taxon>Pseudomonadati</taxon>
        <taxon>Pseudomonadota</taxon>
        <taxon>Betaproteobacteria</taxon>
        <taxon>Burkholderiales</taxon>
        <taxon>Burkholderiaceae</taxon>
        <taxon>Burkholderia</taxon>
        <taxon>Burkholderia cepacia complex</taxon>
    </lineage>
</organism>
<protein>
    <submittedName>
        <fullName evidence="3">Uncharacterized protein</fullName>
    </submittedName>
</protein>
<sequence length="156" mass="17451">MTDPYAQVEYRLPLLKGWEQRGGDDSAHIPAVDDSHDELADMLETVTRDARRLDDEIDALSARLVHARTEKEVAQTKAERLAALIEEIETMRARPEPLALAEHAAADTTASSDDAVLTEVPRATRRIWPVWIAATVIAIGALAAWHYWPLLDSYIR</sequence>
<keyword evidence="4" id="KW-1185">Reference proteome</keyword>
<reference evidence="3 4" key="1">
    <citation type="submission" date="2021-02" db="EMBL/GenBank/DDBJ databases">
        <title>FDA dAtabase for Regulatory Grade micrObial Sequences (FDA-ARGOS): Supporting development and validation of Infectious Disease Dx tests.</title>
        <authorList>
            <person name="Minogue T."/>
            <person name="Wolcott M."/>
            <person name="Wasieloski L."/>
            <person name="Aguilar W."/>
            <person name="Moore D."/>
            <person name="Jaissle J."/>
            <person name="Tallon L."/>
            <person name="Sadzewicz L."/>
            <person name="Zhao X."/>
            <person name="Boylan J."/>
            <person name="Ott S."/>
            <person name="Bowen H."/>
            <person name="Vavikolanu K."/>
            <person name="Mehta A."/>
            <person name="Aluvathingal J."/>
            <person name="Nadendla S."/>
            <person name="Yan Y."/>
            <person name="Sichtig H."/>
        </authorList>
    </citation>
    <scope>NUCLEOTIDE SEQUENCE [LARGE SCALE GENOMIC DNA]</scope>
    <source>
        <strain evidence="3 4">FDAARGOS_1272</strain>
    </source>
</reference>
<gene>
    <name evidence="3" type="ORF">I6K02_25185</name>
</gene>
<feature type="transmembrane region" description="Helical" evidence="2">
    <location>
        <begin position="127"/>
        <end position="148"/>
    </location>
</feature>
<keyword evidence="1" id="KW-0175">Coiled coil</keyword>
<evidence type="ECO:0000256" key="2">
    <source>
        <dbReference type="SAM" id="Phobius"/>
    </source>
</evidence>
<accession>A0A892IG58</accession>
<dbReference type="Proteomes" id="UP000625568">
    <property type="component" value="Chromosome 2"/>
</dbReference>